<feature type="signal peptide" evidence="1">
    <location>
        <begin position="1"/>
        <end position="19"/>
    </location>
</feature>
<accession>A0A0A9F3D9</accession>
<keyword evidence="1" id="KW-0732">Signal</keyword>
<evidence type="ECO:0000313" key="2">
    <source>
        <dbReference type="EMBL" id="JAE05724.1"/>
    </source>
</evidence>
<organism evidence="2">
    <name type="scientific">Arundo donax</name>
    <name type="common">Giant reed</name>
    <name type="synonym">Donax arundinaceus</name>
    <dbReference type="NCBI Taxonomy" id="35708"/>
    <lineage>
        <taxon>Eukaryota</taxon>
        <taxon>Viridiplantae</taxon>
        <taxon>Streptophyta</taxon>
        <taxon>Embryophyta</taxon>
        <taxon>Tracheophyta</taxon>
        <taxon>Spermatophyta</taxon>
        <taxon>Magnoliopsida</taxon>
        <taxon>Liliopsida</taxon>
        <taxon>Poales</taxon>
        <taxon>Poaceae</taxon>
        <taxon>PACMAD clade</taxon>
        <taxon>Arundinoideae</taxon>
        <taxon>Arundineae</taxon>
        <taxon>Arundo</taxon>
    </lineage>
</organism>
<dbReference type="EMBL" id="GBRH01192172">
    <property type="protein sequence ID" value="JAE05724.1"/>
    <property type="molecule type" value="Transcribed_RNA"/>
</dbReference>
<evidence type="ECO:0000256" key="1">
    <source>
        <dbReference type="SAM" id="SignalP"/>
    </source>
</evidence>
<reference evidence="2" key="1">
    <citation type="submission" date="2014-09" db="EMBL/GenBank/DDBJ databases">
        <authorList>
            <person name="Magalhaes I.L.F."/>
            <person name="Oliveira U."/>
            <person name="Santos F.R."/>
            <person name="Vidigal T.H.D.A."/>
            <person name="Brescovit A.D."/>
            <person name="Santos A.J."/>
        </authorList>
    </citation>
    <scope>NUCLEOTIDE SEQUENCE</scope>
    <source>
        <tissue evidence="2">Shoot tissue taken approximately 20 cm above the soil surface</tissue>
    </source>
</reference>
<sequence>MSCFRVFLSLFFNFGLFLSDPDSSRCVMVHISLWVCTYSMQPDLY</sequence>
<feature type="chain" id="PRO_5002047201" evidence="1">
    <location>
        <begin position="20"/>
        <end position="45"/>
    </location>
</feature>
<name>A0A0A9F3D9_ARUDO</name>
<proteinExistence type="predicted"/>
<protein>
    <submittedName>
        <fullName evidence="2">Uncharacterized protein</fullName>
    </submittedName>
</protein>
<dbReference type="AlphaFoldDB" id="A0A0A9F3D9"/>
<reference evidence="2" key="2">
    <citation type="journal article" date="2015" name="Data Brief">
        <title>Shoot transcriptome of the giant reed, Arundo donax.</title>
        <authorList>
            <person name="Barrero R.A."/>
            <person name="Guerrero F.D."/>
            <person name="Moolhuijzen P."/>
            <person name="Goolsby J.A."/>
            <person name="Tidwell J."/>
            <person name="Bellgard S.E."/>
            <person name="Bellgard M.I."/>
        </authorList>
    </citation>
    <scope>NUCLEOTIDE SEQUENCE</scope>
    <source>
        <tissue evidence="2">Shoot tissue taken approximately 20 cm above the soil surface</tissue>
    </source>
</reference>